<keyword evidence="2" id="KW-1185">Reference proteome</keyword>
<organism evidence="1 2">
    <name type="scientific">Entomophthora muscae</name>
    <dbReference type="NCBI Taxonomy" id="34485"/>
    <lineage>
        <taxon>Eukaryota</taxon>
        <taxon>Fungi</taxon>
        <taxon>Fungi incertae sedis</taxon>
        <taxon>Zoopagomycota</taxon>
        <taxon>Entomophthoromycotina</taxon>
        <taxon>Entomophthoromycetes</taxon>
        <taxon>Entomophthorales</taxon>
        <taxon>Entomophthoraceae</taxon>
        <taxon>Entomophthora</taxon>
    </lineage>
</organism>
<evidence type="ECO:0000313" key="1">
    <source>
        <dbReference type="EMBL" id="KAJ9048507.1"/>
    </source>
</evidence>
<protein>
    <submittedName>
        <fullName evidence="1">Metalloendopeptidase, variant 2</fullName>
        <ecNumber evidence="1">3.4.24.1</ecNumber>
    </submittedName>
</protein>
<comment type="caution">
    <text evidence="1">The sequence shown here is derived from an EMBL/GenBank/DDBJ whole genome shotgun (WGS) entry which is preliminary data.</text>
</comment>
<dbReference type="Proteomes" id="UP001165960">
    <property type="component" value="Unassembled WGS sequence"/>
</dbReference>
<proteinExistence type="predicted"/>
<evidence type="ECO:0000313" key="2">
    <source>
        <dbReference type="Proteomes" id="UP001165960"/>
    </source>
</evidence>
<keyword evidence="1" id="KW-0378">Hydrolase</keyword>
<gene>
    <name evidence="1" type="primary">PRD1_5</name>
    <name evidence="1" type="ORF">DSO57_1034473</name>
</gene>
<dbReference type="EMBL" id="QTSX02007387">
    <property type="protein sequence ID" value="KAJ9048507.1"/>
    <property type="molecule type" value="Genomic_DNA"/>
</dbReference>
<reference evidence="1" key="1">
    <citation type="submission" date="2022-04" db="EMBL/GenBank/DDBJ databases">
        <title>Genome of the entomopathogenic fungus Entomophthora muscae.</title>
        <authorList>
            <person name="Elya C."/>
            <person name="Lovett B.R."/>
            <person name="Lee E."/>
            <person name="Macias A.M."/>
            <person name="Hajek A.E."/>
            <person name="De Bivort B.L."/>
            <person name="Kasson M.T."/>
            <person name="De Fine Licht H.H."/>
            <person name="Stajich J.E."/>
        </authorList>
    </citation>
    <scope>NUCLEOTIDE SEQUENCE</scope>
    <source>
        <strain evidence="1">Berkeley</strain>
    </source>
</reference>
<dbReference type="EC" id="3.4.24.1" evidence="1"/>
<accession>A0ACC2REM5</accession>
<sequence length="738" mass="83509">MSSRSNILRLARCVQLGKIELNLMTSVGFKYEAKKLPQASLIGYRLLFTQSTPKASMTENFKPLNFGHPELLASQCSEDIHLNFGLNASEITKLCDYIISQSQSTLDSIGSTPPEECSLKTVIQRLGALEGWVELYSSSCRFPLYVATTQEVRSAAAAATDKLDKHQIESSMRQDIYKAVKNAKMNFHNLSQDEKNEAHPEDIRLMDKFLEDFFRRGAHLATNVRDELSHILKEISSLSTQYAKNISDDQTMLLFSREELAGLPSTFIDSLNVRDGLFIVTMQYPHVHPILQSASNPETRRKAETTFNSRCKQNVPILEKALALRRKAALLLGYSCHAEFKLADKMAKTPASVKDFLSDLRMRLTPLAKEELKTLLKYKIKEEPGAKLLNSWDISYFMERYLQTEFKVDQNELQQYFPVDHVLNKSFELFGGLLGVRFVKSSPQHCWSDGVDLVQVVDTLTSRPIGYFYLDLFPRDGKFTHAACFPLQPGIFGQQLPVAAMVTNFTPRGMLTHSEVVTFFHELGHVLHYVLSSRRWARFSGLHVEHDFVETPSQLLENWCWEKSTLESISSHADSKKPLPQSLITALIGTRSAGAGLFYLRQVAMAMFDMELHDLPGDSLNTTQLMHHIQEQVTGIPSTKGTFKAATFAHLMGGYDAGYYGYLWSLVFAADIFHSRFASENPLVAGKAYREIILESGSSRYVTYYTFNHYIRDGKSLLASFLGREPESTSFLKMMIKN</sequence>
<name>A0ACC2REM5_9FUNG</name>